<dbReference type="AlphaFoldDB" id="A0A8J6C9I9"/>
<dbReference type="GO" id="GO:0006383">
    <property type="term" value="P:transcription by RNA polymerase III"/>
    <property type="evidence" value="ECO:0007669"/>
    <property type="project" value="InterPro"/>
</dbReference>
<feature type="compositionally biased region" description="Acidic residues" evidence="4">
    <location>
        <begin position="199"/>
        <end position="214"/>
    </location>
</feature>
<comment type="similarity">
    <text evidence="2">Belongs to the eukaryotic RPC7 RNA polymerase subunit family.</text>
</comment>
<sequence>MSRFGRGRGRGGLPIAAPDGASPLPPQPLFPPFAEADVGHAQQPTEAELVQLKYRHAVRAFLVNSPFCPVRRKAKTELCRFKDQAESAGVKAFVKSDQLYLVRGLHAPDELFVEPPKRKAKKARPQSDMADAEMMLDDDDDDDDDENAGGEEGEGAKRGEKANADGAKKPAAGEEEEGEEEPEEDEDEGDYAEAHFDNGEDYEDKDSGDDEPVY</sequence>
<evidence type="ECO:0000256" key="2">
    <source>
        <dbReference type="ARBA" id="ARBA00008352"/>
    </source>
</evidence>
<feature type="compositionally biased region" description="Acidic residues" evidence="4">
    <location>
        <begin position="130"/>
        <end position="153"/>
    </location>
</feature>
<protein>
    <recommendedName>
        <fullName evidence="7">DNA-directed RNA polymerase III subunit</fullName>
    </recommendedName>
</protein>
<gene>
    <name evidence="5" type="ORF">KFE25_009987</name>
</gene>
<reference evidence="5" key="1">
    <citation type="submission" date="2021-05" db="EMBL/GenBank/DDBJ databases">
        <title>The genome of the haptophyte Pavlova lutheri (Diacronema luteri, Pavlovales) - a model for lipid biosynthesis in eukaryotic algae.</title>
        <authorList>
            <person name="Hulatt C.J."/>
            <person name="Posewitz M.C."/>
        </authorList>
    </citation>
    <scope>NUCLEOTIDE SEQUENCE</scope>
    <source>
        <strain evidence="5">NIVA-4/92</strain>
    </source>
</reference>
<keyword evidence="3" id="KW-0539">Nucleus</keyword>
<feature type="region of interest" description="Disordered" evidence="4">
    <location>
        <begin position="1"/>
        <end position="29"/>
    </location>
</feature>
<feature type="compositionally biased region" description="Acidic residues" evidence="4">
    <location>
        <begin position="173"/>
        <end position="191"/>
    </location>
</feature>
<accession>A0A8J6C9I9</accession>
<proteinExistence type="inferred from homology"/>
<feature type="compositionally biased region" description="Basic and acidic residues" evidence="4">
    <location>
        <begin position="154"/>
        <end position="172"/>
    </location>
</feature>
<dbReference type="InterPro" id="IPR024661">
    <property type="entry name" value="RNA_pol_III_Rpc31"/>
</dbReference>
<evidence type="ECO:0000256" key="1">
    <source>
        <dbReference type="ARBA" id="ARBA00004123"/>
    </source>
</evidence>
<comment type="subcellular location">
    <subcellularLocation>
        <location evidence="1">Nucleus</location>
    </subcellularLocation>
</comment>
<organism evidence="5 6">
    <name type="scientific">Diacronema lutheri</name>
    <name type="common">Unicellular marine alga</name>
    <name type="synonym">Monochrysis lutheri</name>
    <dbReference type="NCBI Taxonomy" id="2081491"/>
    <lineage>
        <taxon>Eukaryota</taxon>
        <taxon>Haptista</taxon>
        <taxon>Haptophyta</taxon>
        <taxon>Pavlovophyceae</taxon>
        <taxon>Pavlovales</taxon>
        <taxon>Pavlovaceae</taxon>
        <taxon>Diacronema</taxon>
    </lineage>
</organism>
<dbReference type="Proteomes" id="UP000751190">
    <property type="component" value="Unassembled WGS sequence"/>
</dbReference>
<keyword evidence="6" id="KW-1185">Reference proteome</keyword>
<evidence type="ECO:0000256" key="4">
    <source>
        <dbReference type="SAM" id="MobiDB-lite"/>
    </source>
</evidence>
<dbReference type="PANTHER" id="PTHR15367">
    <property type="entry name" value="DNA-DIRECTED RNA POLYMERASE III"/>
    <property type="match status" value="1"/>
</dbReference>
<dbReference type="GO" id="GO:0005666">
    <property type="term" value="C:RNA polymerase III complex"/>
    <property type="evidence" value="ECO:0007669"/>
    <property type="project" value="TreeGrafter"/>
</dbReference>
<name>A0A8J6C9I9_DIALT</name>
<comment type="caution">
    <text evidence="5">The sequence shown here is derived from an EMBL/GenBank/DDBJ whole genome shotgun (WGS) entry which is preliminary data.</text>
</comment>
<evidence type="ECO:0000313" key="5">
    <source>
        <dbReference type="EMBL" id="KAG8464619.1"/>
    </source>
</evidence>
<evidence type="ECO:0008006" key="7">
    <source>
        <dbReference type="Google" id="ProtNLM"/>
    </source>
</evidence>
<evidence type="ECO:0000256" key="3">
    <source>
        <dbReference type="ARBA" id="ARBA00023242"/>
    </source>
</evidence>
<dbReference type="PANTHER" id="PTHR15367:SF2">
    <property type="entry name" value="DNA-DIRECTED RNA POLYMERASE III SUBUNIT"/>
    <property type="match status" value="1"/>
</dbReference>
<dbReference type="EMBL" id="JAGTXO010000012">
    <property type="protein sequence ID" value="KAG8464619.1"/>
    <property type="molecule type" value="Genomic_DNA"/>
</dbReference>
<evidence type="ECO:0000313" key="6">
    <source>
        <dbReference type="Proteomes" id="UP000751190"/>
    </source>
</evidence>
<feature type="region of interest" description="Disordered" evidence="4">
    <location>
        <begin position="116"/>
        <end position="214"/>
    </location>
</feature>